<dbReference type="OrthoDB" id="7840725at2"/>
<name>A0A0B3S0Y5_9RHOB</name>
<feature type="coiled-coil region" evidence="1">
    <location>
        <begin position="237"/>
        <end position="269"/>
    </location>
</feature>
<keyword evidence="3" id="KW-1185">Reference proteome</keyword>
<reference evidence="2 3" key="1">
    <citation type="submission" date="2014-10" db="EMBL/GenBank/DDBJ databases">
        <title>Genome sequence of Ponticoccus sp. strain UMTAT08 isolated from clonal culture of toxic dinoflagellate Alexandrium tamiyavanichii.</title>
        <authorList>
            <person name="Gan H.Y."/>
            <person name="Muhd D.-D."/>
            <person name="Mohd Noor M.E."/>
            <person name="Yeong Y.S."/>
            <person name="Usup G."/>
        </authorList>
    </citation>
    <scope>NUCLEOTIDE SEQUENCE [LARGE SCALE GENOMIC DNA]</scope>
    <source>
        <strain evidence="2 3">UMTAT08</strain>
    </source>
</reference>
<dbReference type="RefSeq" id="WP_043146360.1">
    <property type="nucleotide sequence ID" value="NZ_JSUQ01000028.1"/>
</dbReference>
<evidence type="ECO:0000313" key="3">
    <source>
        <dbReference type="Proteomes" id="UP000030960"/>
    </source>
</evidence>
<dbReference type="AlphaFoldDB" id="A0A0B3S0Y5"/>
<comment type="caution">
    <text evidence="2">The sequence shown here is derived from an EMBL/GenBank/DDBJ whole genome shotgun (WGS) entry which is preliminary data.</text>
</comment>
<dbReference type="STRING" id="561184.SAMN05216376_111121"/>
<dbReference type="Proteomes" id="UP000030960">
    <property type="component" value="Unassembled WGS sequence"/>
</dbReference>
<proteinExistence type="predicted"/>
<evidence type="ECO:0000256" key="1">
    <source>
        <dbReference type="SAM" id="Coils"/>
    </source>
</evidence>
<dbReference type="EMBL" id="JSUQ01000028">
    <property type="protein sequence ID" value="KHQ50276.1"/>
    <property type="molecule type" value="Genomic_DNA"/>
</dbReference>
<gene>
    <name evidence="2" type="ORF">OA50_05124</name>
</gene>
<keyword evidence="1" id="KW-0175">Coiled coil</keyword>
<sequence length="713" mass="77893">MSGLTVPKAPNSAGRVARAPNLSSLASSALGEGIEDLGKTMLDVGTTLENDRLDREMQRHEVDLARDVNDLRLEIEQIGDPDAADAAWQNGVKGLRARYEAPDEDGRPRVDPKNSERFGLAFDSLTDSVSYSLGRRSLGLRQSQREANWISYAHEATVAASTADPRQRDELIAMGDRQIAAMLAAGAIDPAEAEKRRLGLRADVSNARAIQAISDDPDAFIAELDGGGFTGLEADTRARYRTQAERAIEARAKEEARELERAAEAREKEVGDRLKSMTEIMLAGREAVDEKFLATPEAQAHPLFAETMAARQLREDGVDLKSMTPSQIDALIAGERTKKLKEPYQLKKLELLEDALAAHEKGYETDPIGYRQDLGLQVTDLPELDPADTSRFSRALEFRFLNAEQLVKEGFTRDIRMLSNAERDELNARAGVDADPAERLALAKAIIGSDPGAADHVIGQVEDPVFAHVAGLLEDGGSDRVAQDILRGQRIIAEKTVIMPPEAERKDEAYLVLRGYFAGVPASEDIEASVLAAADALYASRVRQQAPDQDVDGAEYRRAVHEVLGGTIDGRDKRGGLQDIRGAMTLLPAGVKARQVEDALGELSTNLSGARTPADPQGYSDMIASGRPRAETFLTPDEARERGKARLQRISLSGGLPTFDGFMIHPEDLRQAQVRAVGPGRYRLWLDGEYALDHTTGAPYEFNMFQLLREVGQ</sequence>
<organism evidence="2 3">
    <name type="scientific">Mameliella alba</name>
    <dbReference type="NCBI Taxonomy" id="561184"/>
    <lineage>
        <taxon>Bacteria</taxon>
        <taxon>Pseudomonadati</taxon>
        <taxon>Pseudomonadota</taxon>
        <taxon>Alphaproteobacteria</taxon>
        <taxon>Rhodobacterales</taxon>
        <taxon>Roseobacteraceae</taxon>
        <taxon>Mameliella</taxon>
    </lineage>
</organism>
<evidence type="ECO:0000313" key="2">
    <source>
        <dbReference type="EMBL" id="KHQ50276.1"/>
    </source>
</evidence>
<protein>
    <submittedName>
        <fullName evidence="2">Uncharacterized protein</fullName>
    </submittedName>
</protein>
<accession>A0A0B3S0Y5</accession>